<organism evidence="6 7">
    <name type="scientific">Micavibrio aeruginosavorus</name>
    <dbReference type="NCBI Taxonomy" id="349221"/>
    <lineage>
        <taxon>Bacteria</taxon>
        <taxon>Pseudomonadati</taxon>
        <taxon>Bdellovibrionota</taxon>
        <taxon>Bdellovibrionia</taxon>
        <taxon>Bdellovibrionales</taxon>
        <taxon>Pseudobdellovibrionaceae</taxon>
        <taxon>Micavibrio</taxon>
    </lineage>
</organism>
<comment type="similarity">
    <text evidence="1">Belongs to the peptidase S49 family.</text>
</comment>
<dbReference type="Proteomes" id="UP000595362">
    <property type="component" value="Chromosome"/>
</dbReference>
<dbReference type="GO" id="GO:0008236">
    <property type="term" value="F:serine-type peptidase activity"/>
    <property type="evidence" value="ECO:0007669"/>
    <property type="project" value="UniProtKB-KW"/>
</dbReference>
<dbReference type="Gene3D" id="6.20.330.10">
    <property type="match status" value="1"/>
</dbReference>
<protein>
    <submittedName>
        <fullName evidence="6">S49 family peptidase</fullName>
    </submittedName>
</protein>
<evidence type="ECO:0000313" key="7">
    <source>
        <dbReference type="Proteomes" id="UP000595362"/>
    </source>
</evidence>
<evidence type="ECO:0000313" key="6">
    <source>
        <dbReference type="EMBL" id="QQG37374.1"/>
    </source>
</evidence>
<dbReference type="GO" id="GO:0006508">
    <property type="term" value="P:proteolysis"/>
    <property type="evidence" value="ECO:0007669"/>
    <property type="project" value="UniProtKB-KW"/>
</dbReference>
<dbReference type="InterPro" id="IPR029045">
    <property type="entry name" value="ClpP/crotonase-like_dom_sf"/>
</dbReference>
<accession>A0A7T5R4Q6</accession>
<sequence length="273" mass="30421">MAGKYFEDRPKVAVIRLSGIITDSRRRNAICYARYAKVIEKAFEREDIVAVALAINSPGGSAGQSSLVAGLIRQIAEEKEIPVYSFIEDIAASGGYWLACAGDEIYAQAVSLVGSIGVISSGFGMDQFIERHGITRRLHTAGREKSMLDPFLPEKQEDIERLQIIQKDLHNVFIDWVRERRGHMLKATDRTIFEGRIWAAQAALELGLVDGISDIRSLMRQKFGDRVKLIDMPVENRFLPPPFPSAQVIDVSGIGDEMLEALEARALWGRYGL</sequence>
<dbReference type="PANTHER" id="PTHR42987:SF8">
    <property type="entry name" value="PROTEINASE"/>
    <property type="match status" value="1"/>
</dbReference>
<keyword evidence="4" id="KW-0720">Serine protease</keyword>
<evidence type="ECO:0000256" key="4">
    <source>
        <dbReference type="ARBA" id="ARBA00022825"/>
    </source>
</evidence>
<dbReference type="CDD" id="cd07023">
    <property type="entry name" value="S49_Sppa_N_C"/>
    <property type="match status" value="1"/>
</dbReference>
<proteinExistence type="inferred from homology"/>
<dbReference type="PANTHER" id="PTHR42987">
    <property type="entry name" value="PEPTIDASE S49"/>
    <property type="match status" value="1"/>
</dbReference>
<dbReference type="EMBL" id="CP066681">
    <property type="protein sequence ID" value="QQG37374.1"/>
    <property type="molecule type" value="Genomic_DNA"/>
</dbReference>
<dbReference type="SUPFAM" id="SSF52096">
    <property type="entry name" value="ClpP/crotonase"/>
    <property type="match status" value="1"/>
</dbReference>
<dbReference type="InterPro" id="IPR002142">
    <property type="entry name" value="Peptidase_S49"/>
</dbReference>
<reference evidence="6 7" key="1">
    <citation type="submission" date="2020-07" db="EMBL/GenBank/DDBJ databases">
        <title>Huge and variable diversity of episymbiotic CPR bacteria and DPANN archaea in groundwater ecosystems.</title>
        <authorList>
            <person name="He C.Y."/>
            <person name="Keren R."/>
            <person name="Whittaker M."/>
            <person name="Farag I.F."/>
            <person name="Doudna J."/>
            <person name="Cate J.H.D."/>
            <person name="Banfield J.F."/>
        </authorList>
    </citation>
    <scope>NUCLEOTIDE SEQUENCE [LARGE SCALE GENOMIC DNA]</scope>
    <source>
        <strain evidence="6">NC_groundwater_70_Ag_B-0.1um_54_66</strain>
    </source>
</reference>
<evidence type="ECO:0000256" key="1">
    <source>
        <dbReference type="ARBA" id="ARBA00008683"/>
    </source>
</evidence>
<feature type="domain" description="Peptidase S49" evidence="5">
    <location>
        <begin position="77"/>
        <end position="219"/>
    </location>
</feature>
<evidence type="ECO:0000256" key="2">
    <source>
        <dbReference type="ARBA" id="ARBA00022670"/>
    </source>
</evidence>
<dbReference type="Pfam" id="PF01343">
    <property type="entry name" value="Peptidase_S49"/>
    <property type="match status" value="1"/>
</dbReference>
<evidence type="ECO:0000259" key="5">
    <source>
        <dbReference type="Pfam" id="PF01343"/>
    </source>
</evidence>
<gene>
    <name evidence="6" type="ORF">HYS17_04880</name>
</gene>
<evidence type="ECO:0000256" key="3">
    <source>
        <dbReference type="ARBA" id="ARBA00022801"/>
    </source>
</evidence>
<keyword evidence="2" id="KW-0645">Protease</keyword>
<dbReference type="InterPro" id="IPR047272">
    <property type="entry name" value="S49_SppA_C"/>
</dbReference>
<dbReference type="Gene3D" id="3.90.226.10">
    <property type="entry name" value="2-enoyl-CoA Hydratase, Chain A, domain 1"/>
    <property type="match status" value="1"/>
</dbReference>
<keyword evidence="3" id="KW-0378">Hydrolase</keyword>
<name>A0A7T5R4Q6_9BACT</name>
<dbReference type="AlphaFoldDB" id="A0A7T5R4Q6"/>